<evidence type="ECO:0000256" key="1">
    <source>
        <dbReference type="ARBA" id="ARBA00022448"/>
    </source>
</evidence>
<evidence type="ECO:0000313" key="8">
    <source>
        <dbReference type="EMBL" id="NIY45962.1"/>
    </source>
</evidence>
<name>A0ABX0VFM3_9ENTR</name>
<dbReference type="PROSITE" id="PS00211">
    <property type="entry name" value="ABC_TRANSPORTER_1"/>
    <property type="match status" value="1"/>
</dbReference>
<evidence type="ECO:0000259" key="7">
    <source>
        <dbReference type="PROSITE" id="PS50893"/>
    </source>
</evidence>
<dbReference type="Proteomes" id="UP000697927">
    <property type="component" value="Unassembled WGS sequence"/>
</dbReference>
<evidence type="ECO:0000256" key="3">
    <source>
        <dbReference type="ARBA" id="ARBA00022748"/>
    </source>
</evidence>
<dbReference type="NCBIfam" id="TIGR01189">
    <property type="entry name" value="ccmA"/>
    <property type="match status" value="1"/>
</dbReference>
<keyword evidence="5" id="KW-1278">Translocase</keyword>
<proteinExistence type="predicted"/>
<gene>
    <name evidence="8" type="primary">ccmA</name>
    <name evidence="8" type="ORF">E2L00_00115</name>
</gene>
<accession>A0ABX0VFM3</accession>
<keyword evidence="1" id="KW-0813">Transport</keyword>
<evidence type="ECO:0000256" key="2">
    <source>
        <dbReference type="ARBA" id="ARBA00022741"/>
    </source>
</evidence>
<sequence length="202" mass="22293">MLNAIKLTCTRDERTLFSELSFSVSAGEMVQVAGQNGAGKTSLLRILAGLSQAEEGDVHWQGKTLRRSRDIYHQDLLWLGHQPGIKTVLTAFENLSFFHGDCAAAQRWQALAGAGLVGFEDVPVSQLSAGQQRRVALARLWLSKAKLWILDEPFTALDVVGIEKLTQQMMRHTREGGMVILTTHQPLALSCVRQIVLQDAQS</sequence>
<evidence type="ECO:0000256" key="6">
    <source>
        <dbReference type="ARBA" id="ARBA00023136"/>
    </source>
</evidence>
<keyword evidence="6" id="KW-0472">Membrane</keyword>
<comment type="caution">
    <text evidence="8">The sequence shown here is derived from an EMBL/GenBank/DDBJ whole genome shotgun (WGS) entry which is preliminary data.</text>
</comment>
<evidence type="ECO:0000256" key="5">
    <source>
        <dbReference type="ARBA" id="ARBA00022967"/>
    </source>
</evidence>
<dbReference type="EMBL" id="SOYS01000001">
    <property type="protein sequence ID" value="NIY45962.1"/>
    <property type="molecule type" value="Genomic_DNA"/>
</dbReference>
<dbReference type="PANTHER" id="PTHR43499:SF1">
    <property type="entry name" value="ABC TRANSPORTER I FAMILY MEMBER 1"/>
    <property type="match status" value="1"/>
</dbReference>
<dbReference type="InterPro" id="IPR005895">
    <property type="entry name" value="ABC_transptr_haem_export_CcmA"/>
</dbReference>
<dbReference type="PANTHER" id="PTHR43499">
    <property type="entry name" value="ABC TRANSPORTER I FAMILY MEMBER 1"/>
    <property type="match status" value="1"/>
</dbReference>
<protein>
    <submittedName>
        <fullName evidence="8">Cytochrome c biogenesis heme-transporting ATPase CcmA</fullName>
    </submittedName>
</protein>
<keyword evidence="2" id="KW-0547">Nucleotide-binding</keyword>
<dbReference type="InterPro" id="IPR003593">
    <property type="entry name" value="AAA+_ATPase"/>
</dbReference>
<dbReference type="Gene3D" id="3.40.50.300">
    <property type="entry name" value="P-loop containing nucleotide triphosphate hydrolases"/>
    <property type="match status" value="1"/>
</dbReference>
<dbReference type="InterPro" id="IPR027417">
    <property type="entry name" value="P-loop_NTPase"/>
</dbReference>
<dbReference type="SUPFAM" id="SSF52540">
    <property type="entry name" value="P-loop containing nucleoside triphosphate hydrolases"/>
    <property type="match status" value="1"/>
</dbReference>
<dbReference type="InterPro" id="IPR003439">
    <property type="entry name" value="ABC_transporter-like_ATP-bd"/>
</dbReference>
<dbReference type="PROSITE" id="PS50893">
    <property type="entry name" value="ABC_TRANSPORTER_2"/>
    <property type="match status" value="1"/>
</dbReference>
<evidence type="ECO:0000256" key="4">
    <source>
        <dbReference type="ARBA" id="ARBA00022840"/>
    </source>
</evidence>
<keyword evidence="3" id="KW-0201">Cytochrome c-type biogenesis</keyword>
<dbReference type="Pfam" id="PF00005">
    <property type="entry name" value="ABC_tran"/>
    <property type="match status" value="1"/>
</dbReference>
<dbReference type="SMART" id="SM00382">
    <property type="entry name" value="AAA"/>
    <property type="match status" value="1"/>
</dbReference>
<feature type="domain" description="ABC transporter" evidence="7">
    <location>
        <begin position="2"/>
        <end position="202"/>
    </location>
</feature>
<evidence type="ECO:0000313" key="9">
    <source>
        <dbReference type="Proteomes" id="UP000697927"/>
    </source>
</evidence>
<dbReference type="RefSeq" id="WP_167607466.1">
    <property type="nucleotide sequence ID" value="NZ_SOYS01000001.1"/>
</dbReference>
<keyword evidence="4" id="KW-0067">ATP-binding</keyword>
<keyword evidence="9" id="KW-1185">Reference proteome</keyword>
<dbReference type="InterPro" id="IPR017871">
    <property type="entry name" value="ABC_transporter-like_CS"/>
</dbReference>
<dbReference type="CDD" id="cd03231">
    <property type="entry name" value="ABC_CcmA_heme_exporter"/>
    <property type="match status" value="1"/>
</dbReference>
<dbReference type="NCBIfam" id="NF010061">
    <property type="entry name" value="PRK13538.1"/>
    <property type="match status" value="1"/>
</dbReference>
<organism evidence="8 9">
    <name type="scientific">Cedecea colo</name>
    <dbReference type="NCBI Taxonomy" id="2552946"/>
    <lineage>
        <taxon>Bacteria</taxon>
        <taxon>Pseudomonadati</taxon>
        <taxon>Pseudomonadota</taxon>
        <taxon>Gammaproteobacteria</taxon>
        <taxon>Enterobacterales</taxon>
        <taxon>Enterobacteriaceae</taxon>
        <taxon>Cedecea</taxon>
    </lineage>
</organism>
<reference evidence="8 9" key="1">
    <citation type="journal article" date="2020" name="Microorganisms">
        <title>Polyphasic Characterisation of Cedecea colo sp. nov., a New Enteric Bacterium Isolated from the Koala Hindgut.</title>
        <authorList>
            <person name="Boath J.M."/>
            <person name="Dakhal S."/>
            <person name="Van T.T.H."/>
            <person name="Moore R.J."/>
            <person name="Dekiwadia C."/>
            <person name="Macreadie I.G."/>
        </authorList>
    </citation>
    <scope>NUCLEOTIDE SEQUENCE [LARGE SCALE GENOMIC DNA]</scope>
    <source>
        <strain evidence="8 9">ZA</strain>
    </source>
</reference>